<dbReference type="GO" id="GO:0003964">
    <property type="term" value="F:RNA-directed DNA polymerase activity"/>
    <property type="evidence" value="ECO:0007669"/>
    <property type="project" value="UniProtKB-KW"/>
</dbReference>
<protein>
    <submittedName>
        <fullName evidence="1">RNA-directed DNA polymerase (Reverse transcriptase)</fullName>
        <ecNumber evidence="1">2.7.7.49</ecNumber>
    </submittedName>
</protein>
<reference evidence="1" key="1">
    <citation type="journal article" date="2013" name="Environ. Microbiol.">
        <title>Microbiota from the distal guts of lean and obese adolescents exhibit partial functional redundancy besides clear differences in community structure.</title>
        <authorList>
            <person name="Ferrer M."/>
            <person name="Ruiz A."/>
            <person name="Lanza F."/>
            <person name="Haange S.B."/>
            <person name="Oberbach A."/>
            <person name="Till H."/>
            <person name="Bargiela R."/>
            <person name="Campoy C."/>
            <person name="Segura M.T."/>
            <person name="Richter M."/>
            <person name="von Bergen M."/>
            <person name="Seifert J."/>
            <person name="Suarez A."/>
        </authorList>
    </citation>
    <scope>NUCLEOTIDE SEQUENCE</scope>
</reference>
<organism evidence="1">
    <name type="scientific">human gut metagenome</name>
    <dbReference type="NCBI Taxonomy" id="408170"/>
    <lineage>
        <taxon>unclassified sequences</taxon>
        <taxon>metagenomes</taxon>
        <taxon>organismal metagenomes</taxon>
    </lineage>
</organism>
<dbReference type="InterPro" id="IPR043502">
    <property type="entry name" value="DNA/RNA_pol_sf"/>
</dbReference>
<proteinExistence type="predicted"/>
<sequence>MKDKQEYNNGRQLRIEDYLQENRMEVEGNVEVPSVFVVSPVDEIDTKTVTDEILDKILSRDNMNVAFKRVKANKGTSGIDKMTVDELLQYLKENGNQIKEDIRNGKYNPKAVRRVEIPKADGSKRKLGIPTVVDRVIQQSVAQVLSQIYEPIFSEN</sequence>
<keyword evidence="1" id="KW-0548">Nucleotidyltransferase</keyword>
<dbReference type="EMBL" id="AJWY01000477">
    <property type="protein sequence ID" value="EKC81123.1"/>
    <property type="molecule type" value="Genomic_DNA"/>
</dbReference>
<dbReference type="SUPFAM" id="SSF56672">
    <property type="entry name" value="DNA/RNA polymerases"/>
    <property type="match status" value="1"/>
</dbReference>
<dbReference type="InterPro" id="IPR051083">
    <property type="entry name" value="GrpII_Intron_Splice-Mob/Def"/>
</dbReference>
<evidence type="ECO:0000313" key="1">
    <source>
        <dbReference type="EMBL" id="EKC81123.1"/>
    </source>
</evidence>
<dbReference type="PANTHER" id="PTHR34047:SF8">
    <property type="entry name" value="PROTEIN YKFC"/>
    <property type="match status" value="1"/>
</dbReference>
<keyword evidence="1" id="KW-0695">RNA-directed DNA polymerase</keyword>
<dbReference type="EC" id="2.7.7.49" evidence="1"/>
<dbReference type="PANTHER" id="PTHR34047">
    <property type="entry name" value="NUCLEAR INTRON MATURASE 1, MITOCHONDRIAL-RELATED"/>
    <property type="match status" value="1"/>
</dbReference>
<keyword evidence="1" id="KW-0808">Transferase</keyword>
<gene>
    <name evidence="1" type="ORF">LEA_00670</name>
</gene>
<dbReference type="AlphaFoldDB" id="K1UG96"/>
<feature type="non-terminal residue" evidence="1">
    <location>
        <position position="156"/>
    </location>
</feature>
<comment type="caution">
    <text evidence="1">The sequence shown here is derived from an EMBL/GenBank/DDBJ whole genome shotgun (WGS) entry which is preliminary data.</text>
</comment>
<name>K1UG96_9ZZZZ</name>
<accession>K1UG96</accession>